<evidence type="ECO:0000313" key="3">
    <source>
        <dbReference type="EMBL" id="MCY1080733.1"/>
    </source>
</evidence>
<gene>
    <name evidence="3" type="ORF">OV287_40445</name>
</gene>
<dbReference type="InterPro" id="IPR011083">
    <property type="entry name" value="Phage_tail_collar_dom"/>
</dbReference>
<feature type="domain" description="Phage tail collar" evidence="2">
    <location>
        <begin position="470"/>
        <end position="529"/>
    </location>
</feature>
<dbReference type="Proteomes" id="UP001207654">
    <property type="component" value="Unassembled WGS sequence"/>
</dbReference>
<feature type="region of interest" description="Disordered" evidence="1">
    <location>
        <begin position="150"/>
        <end position="172"/>
    </location>
</feature>
<evidence type="ECO:0000259" key="2">
    <source>
        <dbReference type="Pfam" id="PF07484"/>
    </source>
</evidence>
<dbReference type="CDD" id="cd22641">
    <property type="entry name" value="C24-like"/>
    <property type="match status" value="1"/>
</dbReference>
<proteinExistence type="predicted"/>
<dbReference type="RefSeq" id="WP_267539371.1">
    <property type="nucleotide sequence ID" value="NZ_JAPNKA010000001.1"/>
</dbReference>
<protein>
    <submittedName>
        <fullName evidence="3">Tail fiber protein</fullName>
    </submittedName>
</protein>
<name>A0ABT4AGB9_9BACT</name>
<dbReference type="InterPro" id="IPR037053">
    <property type="entry name" value="Phage_tail_collar_dom_sf"/>
</dbReference>
<dbReference type="EMBL" id="JAPNKA010000001">
    <property type="protein sequence ID" value="MCY1080733.1"/>
    <property type="molecule type" value="Genomic_DNA"/>
</dbReference>
<comment type="caution">
    <text evidence="3">The sequence shown here is derived from an EMBL/GenBank/DDBJ whole genome shotgun (WGS) entry which is preliminary data.</text>
</comment>
<evidence type="ECO:0000313" key="4">
    <source>
        <dbReference type="Proteomes" id="UP001207654"/>
    </source>
</evidence>
<keyword evidence="4" id="KW-1185">Reference proteome</keyword>
<accession>A0ABT4AGB9</accession>
<dbReference type="SUPFAM" id="SSF88874">
    <property type="entry name" value="Receptor-binding domain of short tail fibre protein gp12"/>
    <property type="match status" value="1"/>
</dbReference>
<organism evidence="3 4">
    <name type="scientific">Archangium lansingense</name>
    <dbReference type="NCBI Taxonomy" id="2995310"/>
    <lineage>
        <taxon>Bacteria</taxon>
        <taxon>Pseudomonadati</taxon>
        <taxon>Myxococcota</taxon>
        <taxon>Myxococcia</taxon>
        <taxon>Myxococcales</taxon>
        <taxon>Cystobacterineae</taxon>
        <taxon>Archangiaceae</taxon>
        <taxon>Archangium</taxon>
    </lineage>
</organism>
<reference evidence="3 4" key="1">
    <citation type="submission" date="2022-11" db="EMBL/GenBank/DDBJ databases">
        <title>Minimal conservation of predation-associated metabolite biosynthetic gene clusters underscores biosynthetic potential of Myxococcota including descriptions for ten novel species: Archangium lansinium sp. nov., Myxococcus landrumus sp. nov., Nannocystis bai.</title>
        <authorList>
            <person name="Ahearne A."/>
            <person name="Stevens C."/>
            <person name="Phillips K."/>
        </authorList>
    </citation>
    <scope>NUCLEOTIDE SEQUENCE [LARGE SCALE GENOMIC DNA]</scope>
    <source>
        <strain evidence="3 4">MIWBW</strain>
    </source>
</reference>
<dbReference type="Pfam" id="PF07484">
    <property type="entry name" value="Collar"/>
    <property type="match status" value="1"/>
</dbReference>
<evidence type="ECO:0000256" key="1">
    <source>
        <dbReference type="SAM" id="MobiDB-lite"/>
    </source>
</evidence>
<sequence>MADEKPKKKPFAFEVSYELFNAREERLREVLLIENPGSGQVMQLGIANALVAENERITLHQRTSANATTNHFRLRFPQGTLARRTVGVEGEDWLVSRVDNQDGTTDVFLSWGSPDVTLEPGEWLTLGLKGVSAEPGVGAQVVMELKWPKPETDPATSSALTISPTGPGQPGDYELEAQKPLGVRNRRGKPDCPLRAGFAGANQVLNVGNEMSTLYLRLSNEAPAGSQGGTLRFVYDANEPTRTSRLVVALPVGTVADSPWALGTEQQVKDITFSTLTDWNRSAATLSTDGAWMEWTFTPTKEVTLAPREFLQLQLSKLVTLHPNGPTQLLVRYENVPGFWDGERMCVIEKAPLVFGRRGLLHDYSSHVGIGDATPTARLYLKGGHLRLHNAEIQNEGPLIFRSDADNTGDDTAVRFFKKDETSALMQLNANGDLTLTGDVLPFNGSLTIKGSLTVTERAKDKTGWLVPVGTIVAYAGPNIPEGWLRCDGSTQSKTTYADLYAAVGDTYKGSLTPPSGQFYIPSLLARVPMGAHVMSPHNYPLGTQGGEFTHTLTINEMPVHDHFVDDPGHSHVMDGIDTPSGSTNLVIDTCYRGSRSPQRLDTHTVKTGVTLRTNGGGQPHNNLQPYTTVNFIIKY</sequence>
<dbReference type="Gene3D" id="3.90.1340.10">
    <property type="entry name" value="Phage tail collar domain"/>
    <property type="match status" value="1"/>
</dbReference>
<feature type="compositionally biased region" description="Polar residues" evidence="1">
    <location>
        <begin position="154"/>
        <end position="166"/>
    </location>
</feature>